<evidence type="ECO:0000313" key="3">
    <source>
        <dbReference type="Proteomes" id="UP001172102"/>
    </source>
</evidence>
<dbReference type="AlphaFoldDB" id="A0AA40AHX5"/>
<feature type="compositionally biased region" description="Polar residues" evidence="1">
    <location>
        <begin position="332"/>
        <end position="342"/>
    </location>
</feature>
<reference evidence="2" key="1">
    <citation type="submission" date="2023-06" db="EMBL/GenBank/DDBJ databases">
        <title>Genome-scale phylogeny and comparative genomics of the fungal order Sordariales.</title>
        <authorList>
            <consortium name="Lawrence Berkeley National Laboratory"/>
            <person name="Hensen N."/>
            <person name="Bonometti L."/>
            <person name="Westerberg I."/>
            <person name="Brannstrom I.O."/>
            <person name="Guillou S."/>
            <person name="Cros-Aarteil S."/>
            <person name="Calhoun S."/>
            <person name="Haridas S."/>
            <person name="Kuo A."/>
            <person name="Mondo S."/>
            <person name="Pangilinan J."/>
            <person name="Riley R."/>
            <person name="Labutti K."/>
            <person name="Andreopoulos B."/>
            <person name="Lipzen A."/>
            <person name="Chen C."/>
            <person name="Yanf M."/>
            <person name="Daum C."/>
            <person name="Ng V."/>
            <person name="Clum A."/>
            <person name="Steindorff A."/>
            <person name="Ohm R."/>
            <person name="Martin F."/>
            <person name="Silar P."/>
            <person name="Natvig D."/>
            <person name="Lalanne C."/>
            <person name="Gautier V."/>
            <person name="Ament-Velasquez S.L."/>
            <person name="Kruys A."/>
            <person name="Hutchinson M.I."/>
            <person name="Powell A.J."/>
            <person name="Barry K."/>
            <person name="Miller A.N."/>
            <person name="Grigoriev I.V."/>
            <person name="Debuchy R."/>
            <person name="Gladieux P."/>
            <person name="Thoren M.H."/>
            <person name="Johannesson H."/>
        </authorList>
    </citation>
    <scope>NUCLEOTIDE SEQUENCE</scope>
    <source>
        <strain evidence="2">SMH4607-1</strain>
    </source>
</reference>
<feature type="region of interest" description="Disordered" evidence="1">
    <location>
        <begin position="33"/>
        <end position="64"/>
    </location>
</feature>
<gene>
    <name evidence="2" type="ORF">B0H67DRAFT_257943</name>
</gene>
<feature type="region of interest" description="Disordered" evidence="1">
    <location>
        <begin position="292"/>
        <end position="350"/>
    </location>
</feature>
<dbReference type="EMBL" id="JAUKUA010000004">
    <property type="protein sequence ID" value="KAK0716170.1"/>
    <property type="molecule type" value="Genomic_DNA"/>
</dbReference>
<proteinExistence type="predicted"/>
<accession>A0AA40AHX5</accession>
<evidence type="ECO:0000313" key="2">
    <source>
        <dbReference type="EMBL" id="KAK0716170.1"/>
    </source>
</evidence>
<organism evidence="2 3">
    <name type="scientific">Lasiosphaeris hirsuta</name>
    <dbReference type="NCBI Taxonomy" id="260670"/>
    <lineage>
        <taxon>Eukaryota</taxon>
        <taxon>Fungi</taxon>
        <taxon>Dikarya</taxon>
        <taxon>Ascomycota</taxon>
        <taxon>Pezizomycotina</taxon>
        <taxon>Sordariomycetes</taxon>
        <taxon>Sordariomycetidae</taxon>
        <taxon>Sordariales</taxon>
        <taxon>Lasiosphaeriaceae</taxon>
        <taxon>Lasiosphaeris</taxon>
    </lineage>
</organism>
<sequence>MPTWHRDRIDTVVFSKSTLIAGGLGNTWLGGFTSPNDPGAELRPSRQLPTTDTDTDAETESGLSIASSTSATSFDADSLEALFLILIDDGNLQYLWPQLVHIAGAARSKQVIQGFVKQYGDNLYREAASALELSTSHFVRGHAATIAARISLAFIRETDSFSAANKAKDREENIEGEPPPTADLVYLNPDIRLVEAFLFESGAYLALQASVESYVQTCSVLAPGICNVGDSLRLGLQLFMAKCGLNKLPAVKPGTTRLKFTCNHCSLPIYDDYRELLPGGLERLQSLLGRLSHRSHTPRARHRIARPQTRKQRQPLRLPRDSRQHPSRHVSQRPSLRLPTSQAPLPPALPALYALGHQAAPDRGVPGELGPRLLPTA</sequence>
<evidence type="ECO:0000256" key="1">
    <source>
        <dbReference type="SAM" id="MobiDB-lite"/>
    </source>
</evidence>
<keyword evidence="3" id="KW-1185">Reference proteome</keyword>
<protein>
    <submittedName>
        <fullName evidence="2">Uncharacterized protein</fullName>
    </submittedName>
</protein>
<comment type="caution">
    <text evidence="2">The sequence shown here is derived from an EMBL/GenBank/DDBJ whole genome shotgun (WGS) entry which is preliminary data.</text>
</comment>
<dbReference type="Proteomes" id="UP001172102">
    <property type="component" value="Unassembled WGS sequence"/>
</dbReference>
<name>A0AA40AHX5_9PEZI</name>
<feature type="compositionally biased region" description="Basic residues" evidence="1">
    <location>
        <begin position="292"/>
        <end position="314"/>
    </location>
</feature>